<dbReference type="EMBL" id="LM995447">
    <property type="protein sequence ID" value="CDZ23713.1"/>
    <property type="molecule type" value="Genomic_DNA"/>
</dbReference>
<feature type="domain" description="Beta-lactamase-related" evidence="2">
    <location>
        <begin position="83"/>
        <end position="354"/>
    </location>
</feature>
<dbReference type="Gene3D" id="3.40.710.10">
    <property type="entry name" value="DD-peptidase/beta-lactamase superfamily"/>
    <property type="match status" value="1"/>
</dbReference>
<evidence type="ECO:0000313" key="4">
    <source>
        <dbReference type="Proteomes" id="UP000032431"/>
    </source>
</evidence>
<gene>
    <name evidence="3" type="ORF">CCDG5_0582</name>
</gene>
<dbReference type="InterPro" id="IPR012338">
    <property type="entry name" value="Beta-lactam/transpept-like"/>
</dbReference>
<protein>
    <recommendedName>
        <fullName evidence="2">Beta-lactamase-related domain-containing protein</fullName>
    </recommendedName>
</protein>
<keyword evidence="4" id="KW-1185">Reference proteome</keyword>
<accession>A0A078KMM6</accession>
<dbReference type="SUPFAM" id="SSF56601">
    <property type="entry name" value="beta-lactamase/transpeptidase-like"/>
    <property type="match status" value="1"/>
</dbReference>
<dbReference type="PANTHER" id="PTHR43283">
    <property type="entry name" value="BETA-LACTAMASE-RELATED"/>
    <property type="match status" value="1"/>
</dbReference>
<evidence type="ECO:0000313" key="3">
    <source>
        <dbReference type="EMBL" id="CDZ23713.1"/>
    </source>
</evidence>
<dbReference type="Pfam" id="PF00144">
    <property type="entry name" value="Beta-lactamase"/>
    <property type="match status" value="1"/>
</dbReference>
<evidence type="ECO:0000256" key="1">
    <source>
        <dbReference type="SAM" id="SignalP"/>
    </source>
</evidence>
<organism evidence="3 4">
    <name type="scientific">[Clostridium] cellulosi</name>
    <dbReference type="NCBI Taxonomy" id="29343"/>
    <lineage>
        <taxon>Bacteria</taxon>
        <taxon>Bacillati</taxon>
        <taxon>Bacillota</taxon>
        <taxon>Clostridia</taxon>
        <taxon>Eubacteriales</taxon>
        <taxon>Oscillospiraceae</taxon>
        <taxon>Oscillospiraceae incertae sedis</taxon>
    </lineage>
</organism>
<dbReference type="AlphaFoldDB" id="A0A078KMM6"/>
<dbReference type="STRING" id="29343.CCDG5_0582"/>
<reference evidence="4" key="1">
    <citation type="submission" date="2014-07" db="EMBL/GenBank/DDBJ databases">
        <authorList>
            <person name="Wibberg D."/>
        </authorList>
    </citation>
    <scope>NUCLEOTIDE SEQUENCE [LARGE SCALE GENOMIC DNA]</scope>
    <source>
        <strain evidence="4">DG5</strain>
    </source>
</reference>
<proteinExistence type="predicted"/>
<feature type="chain" id="PRO_5039624698" description="Beta-lactamase-related domain-containing protein" evidence="1">
    <location>
        <begin position="22"/>
        <end position="378"/>
    </location>
</feature>
<dbReference type="HOGENOM" id="CLU_030169_1_0_9"/>
<sequence length="378" mass="42279">MKKIFAIFIAAVMLLTCGCSGRTKQEKSVSAANQNNSGTNDVSNANWPTKTWSISTPEKQGVSSAGLEEADKLIKENYPNVRSLLVVRHGFLIYEKYYNGADRDKANPVYSVTKSIMSALTGIAIEQKLIKNVDQPVGELLPEYFKKIDNPRKKEITLKNVLTMSGGLETVDNNYASFFTSDDWLAYTLKKPMTDKPGTKFVYNTGLTQFLSNIITKVSGMNTKEFAEKYLFSKIGINAEHWVTDPKGYYGGGYGLSLTPRDMAKFGYLYLNNGKWDGEQVIPQEWVEESTKKHITANESNDYGYLFWLKTLHNSANNKDYFSYRADGAGGQLIVQIPELDMVVVVTADVQVSSKNGKDTLYIVENYVLPSVDPIQET</sequence>
<dbReference type="Proteomes" id="UP000032431">
    <property type="component" value="Chromosome I"/>
</dbReference>
<dbReference type="PATRIC" id="fig|29343.3.peg.601"/>
<dbReference type="KEGG" id="ccel:CCDG5_0582"/>
<dbReference type="InterPro" id="IPR001466">
    <property type="entry name" value="Beta-lactam-related"/>
</dbReference>
<keyword evidence="1" id="KW-0732">Signal</keyword>
<dbReference type="PANTHER" id="PTHR43283:SF7">
    <property type="entry name" value="BETA-LACTAMASE-RELATED DOMAIN-CONTAINING PROTEIN"/>
    <property type="match status" value="1"/>
</dbReference>
<dbReference type="PROSITE" id="PS51257">
    <property type="entry name" value="PROKAR_LIPOPROTEIN"/>
    <property type="match status" value="1"/>
</dbReference>
<dbReference type="InterPro" id="IPR050789">
    <property type="entry name" value="Diverse_Enzym_Activities"/>
</dbReference>
<name>A0A078KMM6_9FIRM</name>
<feature type="signal peptide" evidence="1">
    <location>
        <begin position="1"/>
        <end position="21"/>
    </location>
</feature>
<evidence type="ECO:0000259" key="2">
    <source>
        <dbReference type="Pfam" id="PF00144"/>
    </source>
</evidence>